<sequence length="178" mass="20393">MQSTATLTRQEICSSNPFPNKDESMTLKFTFISMCFFPVINSIRTMPKSYTSFFPSLFWFSFMSSALLKFHNLGSKFLSSKTCSELIPKWSIFQLQQSWRKDKPLANPSAILSLIGQSNGKASFCKGRNQSESLPFGMSSYTRILCFLSVQNPRRSTKFPCLNLCRITILRQTLFRIT</sequence>
<keyword evidence="2" id="KW-1185">Reference proteome</keyword>
<organism evidence="1 2">
    <name type="scientific">Vigna mungo</name>
    <name type="common">Black gram</name>
    <name type="synonym">Phaseolus mungo</name>
    <dbReference type="NCBI Taxonomy" id="3915"/>
    <lineage>
        <taxon>Eukaryota</taxon>
        <taxon>Viridiplantae</taxon>
        <taxon>Streptophyta</taxon>
        <taxon>Embryophyta</taxon>
        <taxon>Tracheophyta</taxon>
        <taxon>Spermatophyta</taxon>
        <taxon>Magnoliopsida</taxon>
        <taxon>eudicotyledons</taxon>
        <taxon>Gunneridae</taxon>
        <taxon>Pentapetalae</taxon>
        <taxon>rosids</taxon>
        <taxon>fabids</taxon>
        <taxon>Fabales</taxon>
        <taxon>Fabaceae</taxon>
        <taxon>Papilionoideae</taxon>
        <taxon>50 kb inversion clade</taxon>
        <taxon>NPAAA clade</taxon>
        <taxon>indigoferoid/millettioid clade</taxon>
        <taxon>Phaseoleae</taxon>
        <taxon>Vigna</taxon>
    </lineage>
</organism>
<dbReference type="EMBL" id="CP144700">
    <property type="protein sequence ID" value="WVZ22520.1"/>
    <property type="molecule type" value="Genomic_DNA"/>
</dbReference>
<protein>
    <submittedName>
        <fullName evidence="1">Uncharacterized protein</fullName>
    </submittedName>
</protein>
<accession>A0AAQ3P7M5</accession>
<dbReference type="AlphaFoldDB" id="A0AAQ3P7M5"/>
<dbReference type="Proteomes" id="UP001374535">
    <property type="component" value="Chromosome 1"/>
</dbReference>
<name>A0AAQ3P7M5_VIGMU</name>
<gene>
    <name evidence="1" type="ORF">V8G54_001064</name>
</gene>
<proteinExistence type="predicted"/>
<evidence type="ECO:0000313" key="1">
    <source>
        <dbReference type="EMBL" id="WVZ22520.1"/>
    </source>
</evidence>
<reference evidence="1 2" key="1">
    <citation type="journal article" date="2023" name="Life. Sci Alliance">
        <title>Evolutionary insights into 3D genome organization and epigenetic landscape of Vigna mungo.</title>
        <authorList>
            <person name="Junaid A."/>
            <person name="Singh B."/>
            <person name="Bhatia S."/>
        </authorList>
    </citation>
    <scope>NUCLEOTIDE SEQUENCE [LARGE SCALE GENOMIC DNA]</scope>
    <source>
        <strain evidence="1">Urdbean</strain>
    </source>
</reference>
<evidence type="ECO:0000313" key="2">
    <source>
        <dbReference type="Proteomes" id="UP001374535"/>
    </source>
</evidence>